<dbReference type="SUPFAM" id="SSF52540">
    <property type="entry name" value="P-loop containing nucleoside triphosphate hydrolases"/>
    <property type="match status" value="1"/>
</dbReference>
<reference evidence="3" key="1">
    <citation type="submission" date="2008-10" db="EMBL/GenBank/DDBJ databases">
        <title>Complete sequence of Desulfovibrio vulgaris str. 'Miyazaki F'.</title>
        <authorList>
            <person name="Lucas S."/>
            <person name="Copeland A."/>
            <person name="Lapidus A."/>
            <person name="Glavina del Rio T."/>
            <person name="Dalin E."/>
            <person name="Tice H."/>
            <person name="Bruce D."/>
            <person name="Goodwin L."/>
            <person name="Pitluck S."/>
            <person name="Sims D."/>
            <person name="Brettin T."/>
            <person name="Detter J.C."/>
            <person name="Han C."/>
            <person name="Larimer F."/>
            <person name="Land M."/>
            <person name="Hauser L."/>
            <person name="Kyrpides N."/>
            <person name="Mikhailova N."/>
            <person name="Hazen T.C."/>
            <person name="Richardson P."/>
        </authorList>
    </citation>
    <scope>NUCLEOTIDE SEQUENCE</scope>
    <source>
        <strain evidence="3">Miyazaki F</strain>
    </source>
</reference>
<proteinExistence type="predicted"/>
<feature type="domain" description="PD-(D/E)XK endonuclease-like" evidence="2">
    <location>
        <begin position="806"/>
        <end position="1097"/>
    </location>
</feature>
<dbReference type="AlphaFoldDB" id="B8DL19"/>
<sequence>MTGPDDILMPGAPSPARPKRPAARRAAQRPTHASHAGRGPRPFLIFPWDTDFLAGLTATLIEATNGRPGDAVFVFPHGRPGRYLVDRIRRAPDIVRPCLLPRVFTVRQMFTLLRAHAEDPTARPARPIPLLDRVGLLMDCVRGLARPGDELYEHLAATDQRRFFPWGVRLAALMEEFFVQNRVPEDYQYMEGQVAPFAAALLGALGRIHEAYAAALTERGWTTPGFDAFRSVRLLPGPDETGRATERPDGFTLPPLLAGKRLFVAGFSTLTGTEEALFLHLWRHEGATVCLHTDAAVAELGGRPVHWTCEDHVRWLTSWRAGAALACPPSGHTPSITFHEGYDLHSQLLVMERELRADSGDAPDAPSANATPSGNLKESSLTPAIESTENSIPPAPDADELAGTAVVLPDTGLLMPVLHHLPDKDVNISMGYPLVRSTLVRLVETLMRLQETARPAASLALPEQGPEAGPGDTFAAPGGSDTAPSTMCYHWRTVIECIRHPYLKMLELDGERPLRDLFHLMENVVRGGASYVDPRALAREVAQKAPGGEHGPAAALLHRVLELCLTRWEAADTPARVADVVGALCDLLLAHGGTLWERFPIDAECLFRLMQRVIPALRDCELADTPFPREVLHTILRETLREERVPFEATPLAGLQVLGMLETRLLRFRRVIVLDATEDRLPGAPGHDPLLPDSLRAMAGLPDSRRRERVAAHNFHRLLAGAEQAVLCYQTGVDRSGLLDEKKIRSRFVEELLWREERARGGLLSPGQPPLHAAACTVRPFRSAPRPIERTTAINDALERLLDAPVSPSTLDAWLTCPVRFFHERLAGLAPPDEVNEGDDPIAVGDLLHKVLLDFHLPHKGREVRRDELSAEHLTRLFLQRLGASGLSAQLPPDALLMLEVAGPERLGRYLSRQPERFTVLELEEPVEATIDVPGSAGRRIRRLHGRVDRVDLRDFEDGQGAVILDYKTGKVEWKPSAWSDDALWERIEVWTPDRDPDLLADVAGALHGVQLPAYVHMYGQHSGRDVHDAAWVILRDAGQELPLFGDGTDDETRDAAITTRIPALLSFLLRHMAEAPLLLPRDGKHCDWCSCTKLCKIRA</sequence>
<dbReference type="HOGENOM" id="CLU_301055_0_0_7"/>
<dbReference type="eggNOG" id="COG2887">
    <property type="taxonomic scope" value="Bacteria"/>
</dbReference>
<feature type="region of interest" description="Disordered" evidence="1">
    <location>
        <begin position="1"/>
        <end position="38"/>
    </location>
</feature>
<organism evidence="3">
    <name type="scientific">Nitratidesulfovibrio vulgaris (strain DSM 19637 / Miyazaki F)</name>
    <name type="common">Desulfovibrio vulgaris</name>
    <dbReference type="NCBI Taxonomy" id="883"/>
    <lineage>
        <taxon>Bacteria</taxon>
        <taxon>Pseudomonadati</taxon>
        <taxon>Thermodesulfobacteriota</taxon>
        <taxon>Desulfovibrionia</taxon>
        <taxon>Desulfovibrionales</taxon>
        <taxon>Desulfovibrionaceae</taxon>
        <taxon>Nitratidesulfovibrio</taxon>
    </lineage>
</organism>
<feature type="region of interest" description="Disordered" evidence="1">
    <location>
        <begin position="357"/>
        <end position="398"/>
    </location>
</feature>
<gene>
    <name evidence="3" type="ordered locus">DvMF_0765</name>
</gene>
<dbReference type="eggNOG" id="COG3893">
    <property type="taxonomic scope" value="Bacteria"/>
</dbReference>
<evidence type="ECO:0000256" key="1">
    <source>
        <dbReference type="SAM" id="MobiDB-lite"/>
    </source>
</evidence>
<dbReference type="STRING" id="883.DvMF_0765"/>
<dbReference type="KEGG" id="dvm:DvMF_0765"/>
<name>B8DL19_NITV9</name>
<dbReference type="InterPro" id="IPR011604">
    <property type="entry name" value="PDDEXK-like_dom_sf"/>
</dbReference>
<dbReference type="OrthoDB" id="9766257at2"/>
<evidence type="ECO:0000259" key="2">
    <source>
        <dbReference type="Pfam" id="PF12705"/>
    </source>
</evidence>
<feature type="compositionally biased region" description="Low complexity" evidence="1">
    <location>
        <begin position="360"/>
        <end position="370"/>
    </location>
</feature>
<dbReference type="InterPro" id="IPR038726">
    <property type="entry name" value="PDDEXK_AddAB-type"/>
</dbReference>
<feature type="compositionally biased region" description="Polar residues" evidence="1">
    <location>
        <begin position="371"/>
        <end position="391"/>
    </location>
</feature>
<accession>B8DL19</accession>
<evidence type="ECO:0000313" key="3">
    <source>
        <dbReference type="EMBL" id="ACL07722.1"/>
    </source>
</evidence>
<dbReference type="Gene3D" id="3.90.320.10">
    <property type="match status" value="1"/>
</dbReference>
<dbReference type="EMBL" id="CP001197">
    <property type="protein sequence ID" value="ACL07722.1"/>
    <property type="molecule type" value="Genomic_DNA"/>
</dbReference>
<feature type="compositionally biased region" description="Basic residues" evidence="1">
    <location>
        <begin position="17"/>
        <end position="27"/>
    </location>
</feature>
<dbReference type="Pfam" id="PF12705">
    <property type="entry name" value="PDDEXK_1"/>
    <property type="match status" value="1"/>
</dbReference>
<protein>
    <recommendedName>
        <fullName evidence="2">PD-(D/E)XK endonuclease-like domain-containing protein</fullName>
    </recommendedName>
</protein>
<dbReference type="InterPro" id="IPR027417">
    <property type="entry name" value="P-loop_NTPase"/>
</dbReference>